<keyword evidence="9" id="KW-1185">Reference proteome</keyword>
<dbReference type="PRINTS" id="PR00111">
    <property type="entry name" value="ABHYDROLASE"/>
</dbReference>
<gene>
    <name evidence="10" type="primary">LOC116198119</name>
</gene>
<dbReference type="GO" id="GO:0004301">
    <property type="term" value="F:epoxide hydrolase activity"/>
    <property type="evidence" value="ECO:0007669"/>
    <property type="project" value="UniProtKB-EC"/>
</dbReference>
<dbReference type="Pfam" id="PF00561">
    <property type="entry name" value="Abhydrolase_1"/>
    <property type="match status" value="1"/>
</dbReference>
<dbReference type="RefSeq" id="XP_031384322.1">
    <property type="nucleotide sequence ID" value="XM_031528462.1"/>
</dbReference>
<dbReference type="PRINTS" id="PR00412">
    <property type="entry name" value="EPOXHYDRLASE"/>
</dbReference>
<proteinExistence type="inferred from homology"/>
<comment type="catalytic activity">
    <reaction evidence="7">
        <text>(24S)-24,25-epoxycucurbitadienol + H2O = (24R)-24,25-dihydroxycucurbitadienol</text>
        <dbReference type="Rhea" id="RHEA:81855"/>
        <dbReference type="ChEBI" id="CHEBI:15377"/>
        <dbReference type="ChEBI" id="CHEBI:229949"/>
        <dbReference type="ChEBI" id="CHEBI:229950"/>
    </reaction>
    <physiologicalReaction direction="left-to-right" evidence="7">
        <dbReference type="Rhea" id="RHEA:81856"/>
    </physiologicalReaction>
</comment>
<evidence type="ECO:0000256" key="4">
    <source>
        <dbReference type="ARBA" id="ARBA00038334"/>
    </source>
</evidence>
<dbReference type="OrthoDB" id="7130006at2759"/>
<keyword evidence="3" id="KW-0378">Hydrolase</keyword>
<dbReference type="InterPro" id="IPR000639">
    <property type="entry name" value="Epox_hydrolase-like"/>
</dbReference>
<dbReference type="GeneID" id="116198119"/>
<evidence type="ECO:0000313" key="10">
    <source>
        <dbReference type="RefSeq" id="XP_031384322.1"/>
    </source>
</evidence>
<dbReference type="Proteomes" id="UP000515151">
    <property type="component" value="Chromosome 2"/>
</dbReference>
<dbReference type="SUPFAM" id="SSF53474">
    <property type="entry name" value="alpha/beta-Hydrolases"/>
    <property type="match status" value="1"/>
</dbReference>
<dbReference type="PANTHER" id="PTHR43329">
    <property type="entry name" value="EPOXIDE HYDROLASE"/>
    <property type="match status" value="1"/>
</dbReference>
<evidence type="ECO:0000313" key="9">
    <source>
        <dbReference type="Proteomes" id="UP000515151"/>
    </source>
</evidence>
<name>A0A6P8CJJ5_PUNGR</name>
<evidence type="ECO:0000256" key="1">
    <source>
        <dbReference type="ARBA" id="ARBA00004721"/>
    </source>
</evidence>
<evidence type="ECO:0000256" key="6">
    <source>
        <dbReference type="ARBA" id="ARBA00058358"/>
    </source>
</evidence>
<dbReference type="InterPro" id="IPR000073">
    <property type="entry name" value="AB_hydrolase_1"/>
</dbReference>
<feature type="domain" description="AB hydrolase-1" evidence="8">
    <location>
        <begin position="33"/>
        <end position="307"/>
    </location>
</feature>
<accession>A0A6P8CJJ5</accession>
<evidence type="ECO:0000256" key="2">
    <source>
        <dbReference type="ARBA" id="ARBA00013006"/>
    </source>
</evidence>
<organism evidence="9 10">
    <name type="scientific">Punica granatum</name>
    <name type="common">Pomegranate</name>
    <dbReference type="NCBI Taxonomy" id="22663"/>
    <lineage>
        <taxon>Eukaryota</taxon>
        <taxon>Viridiplantae</taxon>
        <taxon>Streptophyta</taxon>
        <taxon>Embryophyta</taxon>
        <taxon>Tracheophyta</taxon>
        <taxon>Spermatophyta</taxon>
        <taxon>Magnoliopsida</taxon>
        <taxon>eudicotyledons</taxon>
        <taxon>Gunneridae</taxon>
        <taxon>Pentapetalae</taxon>
        <taxon>rosids</taxon>
        <taxon>malvids</taxon>
        <taxon>Myrtales</taxon>
        <taxon>Lythraceae</taxon>
        <taxon>Punica</taxon>
    </lineage>
</organism>
<reference evidence="10" key="2">
    <citation type="submission" date="2025-08" db="UniProtKB">
        <authorList>
            <consortium name="RefSeq"/>
        </authorList>
    </citation>
    <scope>IDENTIFICATION</scope>
    <source>
        <tissue evidence="10">Leaf</tissue>
    </source>
</reference>
<dbReference type="EC" id="3.3.2.10" evidence="2"/>
<evidence type="ECO:0000256" key="7">
    <source>
        <dbReference type="ARBA" id="ARBA00093212"/>
    </source>
</evidence>
<reference evidence="9" key="1">
    <citation type="journal article" date="2020" name="Plant Biotechnol. J.">
        <title>The pomegranate (Punica granatum L.) draft genome dissects genetic divergence between soft- and hard-seeded cultivars.</title>
        <authorList>
            <person name="Luo X."/>
            <person name="Li H."/>
            <person name="Wu Z."/>
            <person name="Yao W."/>
            <person name="Zhao P."/>
            <person name="Cao D."/>
            <person name="Yu H."/>
            <person name="Li K."/>
            <person name="Poudel K."/>
            <person name="Zhao D."/>
            <person name="Zhang F."/>
            <person name="Xia X."/>
            <person name="Chen L."/>
            <person name="Wang Q."/>
            <person name="Jing D."/>
            <person name="Cao S."/>
        </authorList>
    </citation>
    <scope>NUCLEOTIDE SEQUENCE [LARGE SCALE GENOMIC DNA]</scope>
    <source>
        <strain evidence="9">cv. Tunisia</strain>
    </source>
</reference>
<protein>
    <recommendedName>
        <fullName evidence="2">soluble epoxide hydrolase</fullName>
        <ecNumber evidence="2">3.3.2.10</ecNumber>
    </recommendedName>
</protein>
<evidence type="ECO:0000256" key="5">
    <source>
        <dbReference type="ARBA" id="ARBA00051067"/>
    </source>
</evidence>
<dbReference type="FunFam" id="3.40.50.1820:FF:000161">
    <property type="entry name" value="Epoxide hydrolase"/>
    <property type="match status" value="1"/>
</dbReference>
<dbReference type="AlphaFoldDB" id="A0A6P8CJJ5"/>
<dbReference type="Gene3D" id="3.40.50.1820">
    <property type="entry name" value="alpha/beta hydrolase"/>
    <property type="match status" value="1"/>
</dbReference>
<evidence type="ECO:0000256" key="3">
    <source>
        <dbReference type="ARBA" id="ARBA00022801"/>
    </source>
</evidence>
<comment type="pathway">
    <text evidence="1">Secondary metabolite biosynthesis; terpenoid biosynthesis.</text>
</comment>
<dbReference type="InterPro" id="IPR029058">
    <property type="entry name" value="AB_hydrolase_fold"/>
</dbReference>
<comment type="similarity">
    <text evidence="4">Belongs to the AB hydrolase superfamily. Epoxide hydrolase family.</text>
</comment>
<comment type="function">
    <text evidence="6">Epoxide hydrolase involved in the biosynthesis of cucurbitacin and mogroside tetracyclic triterpene natural products (e.g. siamenoside I and mogrosides IV, V and VI). Cucurbitacins have cytotoxic properties and exhibit deterrent taste as a defense barrier against herbivores. Mogrosides are nonsugar highly oxygenated compounds used as high-intensity zero-calorie sweeteners; they also possess pharmacological properties such as regulating immunity, lowering blood sugar and lipid levels, protecting the liver, and acting as antioxidants and antitumor agents. Catalyzes the hydrolysis of aromatic epoxide-containing substrates, such as the conversion of 24,25-epoxycucurbitadienol to 24,25-dihydroxycucurbitadienol.</text>
</comment>
<comment type="catalytic activity">
    <reaction evidence="5">
        <text>an epoxide + H2O = an ethanediol</text>
        <dbReference type="Rhea" id="RHEA:19037"/>
        <dbReference type="ChEBI" id="CHEBI:15377"/>
        <dbReference type="ChEBI" id="CHEBI:32955"/>
        <dbReference type="ChEBI" id="CHEBI:140594"/>
        <dbReference type="EC" id="3.3.2.10"/>
    </reaction>
    <physiologicalReaction direction="left-to-right" evidence="5">
        <dbReference type="Rhea" id="RHEA:19038"/>
    </physiologicalReaction>
</comment>
<sequence length="326" mass="36973">MAEAPETTMATVTHRRVRTNGISMHIAEKGEGPLVLLIHGFPEIWSTWMYQIDRLAEQGYHAVAPDMRGYGDSDCPRDLASYTVLHLVGDLIGLLDELKEQQALVVGHDWGAEVAWHLCLLRPDRVRALASLSVPFRPRSPTLKPLALMQRFGEGFYISQFQEPGRTERSFAKYDCLTVLKKFLLLNAPELLAAPPGVEIIDFLETPESLPPWIKEEELRYAAEQFEKSGFTGALNYYRAMDKNWELLAPWQGAKITVPTKFVTGDKDQGFQSFGTKDYIENGHFKRLVPDLDIVVIDGHHFIQLERAERVTDEILTFFANIRSSV</sequence>
<evidence type="ECO:0000259" key="8">
    <source>
        <dbReference type="Pfam" id="PF00561"/>
    </source>
</evidence>